<dbReference type="Pfam" id="PF14706">
    <property type="entry name" value="Tnp_DNA_bind"/>
    <property type="match status" value="1"/>
</dbReference>
<dbReference type="PANTHER" id="PTHR37319">
    <property type="entry name" value="TRANSPOSASE"/>
    <property type="match status" value="1"/>
</dbReference>
<dbReference type="Gene3D" id="1.10.740.10">
    <property type="entry name" value="Transferase Inhibitor Protein From Tn5, Chain"/>
    <property type="match status" value="1"/>
</dbReference>
<dbReference type="EMBL" id="JAYGHG010000069">
    <property type="protein sequence ID" value="MEA5583765.1"/>
    <property type="molecule type" value="Genomic_DNA"/>
</dbReference>
<dbReference type="InterPro" id="IPR012337">
    <property type="entry name" value="RNaseH-like_sf"/>
</dbReference>
<evidence type="ECO:0000259" key="1">
    <source>
        <dbReference type="Pfam" id="PF02281"/>
    </source>
</evidence>
<reference evidence="3 4" key="1">
    <citation type="submission" date="2023-12" db="EMBL/GenBank/DDBJ databases">
        <title>Baltic Sea Cyanobacteria.</title>
        <authorList>
            <person name="Delbaje E."/>
            <person name="Fewer D.P."/>
            <person name="Shishido T.K."/>
        </authorList>
    </citation>
    <scope>NUCLEOTIDE SEQUENCE [LARGE SCALE GENOMIC DNA]</scope>
    <source>
        <strain evidence="3 4">UHCC-0300</strain>
    </source>
</reference>
<dbReference type="NCBIfam" id="NF033590">
    <property type="entry name" value="transpos_IS4_3"/>
    <property type="match status" value="1"/>
</dbReference>
<dbReference type="SUPFAM" id="SSF53098">
    <property type="entry name" value="Ribonuclease H-like"/>
    <property type="match status" value="1"/>
</dbReference>
<dbReference type="Proteomes" id="UP001302120">
    <property type="component" value="Unassembled WGS sequence"/>
</dbReference>
<dbReference type="InterPro" id="IPR014735">
    <property type="entry name" value="Transposase_Tn5-like_N"/>
</dbReference>
<evidence type="ECO:0000313" key="3">
    <source>
        <dbReference type="EMBL" id="MEA5583765.1"/>
    </source>
</evidence>
<evidence type="ECO:0000259" key="2">
    <source>
        <dbReference type="Pfam" id="PF14706"/>
    </source>
</evidence>
<proteinExistence type="predicted"/>
<dbReference type="InterPro" id="IPR003201">
    <property type="entry name" value="Transposase_Tn5"/>
</dbReference>
<dbReference type="Pfam" id="PF02281">
    <property type="entry name" value="Dimer_Tnp_Tn5"/>
    <property type="match status" value="1"/>
</dbReference>
<feature type="domain" description="Transposase Tn5-like N-terminal" evidence="2">
    <location>
        <begin position="1"/>
        <end position="58"/>
    </location>
</feature>
<accession>A0ABU5UJQ5</accession>
<comment type="caution">
    <text evidence="3">The sequence shown here is derived from an EMBL/GenBank/DDBJ whole genome shotgun (WGS) entry which is preliminary data.</text>
</comment>
<sequence length="455" mass="52218">MEKWIIEELERTELGDKRRTKRLIKIVTNLSNSPLASVPQASGTWSQAKATYDFWDSPYIKPSMIRQGHRDATVERMAKHQVVLAIQDTTELNYTSHKALSGKGYLDSKYGKGLKVHSVLTASTQGIPLGIIEQQVWSRIEEELGKAEQRKQKPTAEKESQRWLDALKKTDSIMPESVQVVTIADREADFYDLFACPRRQGSDFLIRGNQNRCLVGCEEHLWETLDSKESQGTMTVEVKRNPTRPSRIATLTIRYATITIEPPQNRSKKEQLSPIKLQAILVTEVDTPKEVEPISWLLLTTLEITNLEDVKKYVQWYCYRWLIERYHYVLKSGCGIEKLQLETAQRLEMALATYSIVAWRLLWLTYMARCSPSDSCEQVLESHEWQVLYATIHHEIYPDTSPPTLAEVVNWIARLGGFLGRKSDGYPGVKVLWRGLSRLHDIVQGWLVCQSLVVN</sequence>
<dbReference type="RefSeq" id="WP_323198059.1">
    <property type="nucleotide sequence ID" value="NZ_JAYGHG010000069.1"/>
</dbReference>
<dbReference type="InterPro" id="IPR047768">
    <property type="entry name" value="Tn5p-like"/>
</dbReference>
<keyword evidence="4" id="KW-1185">Reference proteome</keyword>
<feature type="domain" description="Transposase Tn5 dimerisation" evidence="1">
    <location>
        <begin position="356"/>
        <end position="446"/>
    </location>
</feature>
<dbReference type="InterPro" id="IPR038215">
    <property type="entry name" value="TN5-like_N_sf"/>
</dbReference>
<dbReference type="Gene3D" id="3.90.350.10">
    <property type="entry name" value="Transposase Inhibitor Protein From Tn5, Chain A, domain 1"/>
    <property type="match status" value="1"/>
</dbReference>
<dbReference type="PANTHER" id="PTHR37319:SF1">
    <property type="entry name" value="TRANSPOSASE TN5 DIMERISATION DOMAIN-CONTAINING PROTEIN"/>
    <property type="match status" value="1"/>
</dbReference>
<organism evidence="3 4">
    <name type="scientific">Nodularia harveyana UHCC-0300</name>
    <dbReference type="NCBI Taxonomy" id="2974287"/>
    <lineage>
        <taxon>Bacteria</taxon>
        <taxon>Bacillati</taxon>
        <taxon>Cyanobacteriota</taxon>
        <taxon>Cyanophyceae</taxon>
        <taxon>Nostocales</taxon>
        <taxon>Nodulariaceae</taxon>
        <taxon>Nodularia</taxon>
    </lineage>
</organism>
<gene>
    <name evidence="3" type="ORF">VB620_20815</name>
</gene>
<dbReference type="Gene3D" id="1.10.246.40">
    <property type="entry name" value="Tn5 transposase, domain 1"/>
    <property type="match status" value="1"/>
</dbReference>
<protein>
    <submittedName>
        <fullName evidence="3">IS4 family transposase</fullName>
    </submittedName>
</protein>
<name>A0ABU5UJQ5_9CYAN</name>
<evidence type="ECO:0000313" key="4">
    <source>
        <dbReference type="Proteomes" id="UP001302120"/>
    </source>
</evidence>
<dbReference type="InterPro" id="IPR054836">
    <property type="entry name" value="Tn5_transposase"/>
</dbReference>
<dbReference type="InterPro" id="IPR014737">
    <property type="entry name" value="Transposase_Tn5-like_C"/>
</dbReference>